<dbReference type="EMBL" id="CP108085">
    <property type="protein sequence ID" value="WUP74479.1"/>
    <property type="molecule type" value="Genomic_DNA"/>
</dbReference>
<keyword evidence="1" id="KW-0812">Transmembrane</keyword>
<evidence type="ECO:0008006" key="4">
    <source>
        <dbReference type="Google" id="ProtNLM"/>
    </source>
</evidence>
<proteinExistence type="predicted"/>
<gene>
    <name evidence="2" type="ORF">OG913_34765</name>
</gene>
<name>A0ABZ1SQ76_9ACTN</name>
<dbReference type="Proteomes" id="UP001432011">
    <property type="component" value="Chromosome"/>
</dbReference>
<keyword evidence="3" id="KW-1185">Reference proteome</keyword>
<protein>
    <recommendedName>
        <fullName evidence="4">MFS transporter</fullName>
    </recommendedName>
</protein>
<accession>A0ABZ1SQ76</accession>
<keyword evidence="1" id="KW-1133">Transmembrane helix</keyword>
<evidence type="ECO:0000256" key="1">
    <source>
        <dbReference type="SAM" id="Phobius"/>
    </source>
</evidence>
<sequence length="232" mass="23476">MISDEAAFTEAQHTRDQAGLGLIAGRVTASLSGAATPRNSAATPRNGAATPRNSVATLRNTVGRPVFGAQSTVMASKPGIVVSATVTLAVLFAALGMALIATGHLSRLSILISATAVVYLAVAFVGAAILRTQPRSRTGWIFLISGTAAPIGSGLNAAADAAAHIGRIDIASWIYLAQTPFSLLGVPLMATFGILLFPDRLHVADRAAAVARARDAGLGSSPPHPGSPALPA</sequence>
<keyword evidence="1" id="KW-0472">Membrane</keyword>
<feature type="transmembrane region" description="Helical" evidence="1">
    <location>
        <begin position="170"/>
        <end position="197"/>
    </location>
</feature>
<reference evidence="2" key="1">
    <citation type="submission" date="2022-10" db="EMBL/GenBank/DDBJ databases">
        <title>The complete genomes of actinobacterial strains from the NBC collection.</title>
        <authorList>
            <person name="Joergensen T.S."/>
            <person name="Alvarez Arevalo M."/>
            <person name="Sterndorff E.B."/>
            <person name="Faurdal D."/>
            <person name="Vuksanovic O."/>
            <person name="Mourched A.-S."/>
            <person name="Charusanti P."/>
            <person name="Shaw S."/>
            <person name="Blin K."/>
            <person name="Weber T."/>
        </authorList>
    </citation>
    <scope>NUCLEOTIDE SEQUENCE</scope>
    <source>
        <strain evidence="2">NBC_00254</strain>
    </source>
</reference>
<evidence type="ECO:0000313" key="2">
    <source>
        <dbReference type="EMBL" id="WUP74479.1"/>
    </source>
</evidence>
<feature type="transmembrane region" description="Helical" evidence="1">
    <location>
        <begin position="108"/>
        <end position="130"/>
    </location>
</feature>
<evidence type="ECO:0000313" key="3">
    <source>
        <dbReference type="Proteomes" id="UP001432011"/>
    </source>
</evidence>
<dbReference type="RefSeq" id="WP_328709225.1">
    <property type="nucleotide sequence ID" value="NZ_CP108085.1"/>
</dbReference>
<feature type="transmembrane region" description="Helical" evidence="1">
    <location>
        <begin position="80"/>
        <end position="102"/>
    </location>
</feature>
<feature type="transmembrane region" description="Helical" evidence="1">
    <location>
        <begin position="139"/>
        <end position="158"/>
    </location>
</feature>
<organism evidence="2 3">
    <name type="scientific">Microbispora hainanensis</name>
    <dbReference type="NCBI Taxonomy" id="568844"/>
    <lineage>
        <taxon>Bacteria</taxon>
        <taxon>Bacillati</taxon>
        <taxon>Actinomycetota</taxon>
        <taxon>Actinomycetes</taxon>
        <taxon>Streptosporangiales</taxon>
        <taxon>Streptosporangiaceae</taxon>
        <taxon>Microbispora</taxon>
    </lineage>
</organism>